<accession>A0A6P2NZX4</accession>
<keyword evidence="1" id="KW-1133">Transmembrane helix</keyword>
<keyword evidence="3" id="KW-1185">Reference proteome</keyword>
<protein>
    <submittedName>
        <fullName evidence="2">Uncharacterized protein</fullName>
    </submittedName>
</protein>
<gene>
    <name evidence="2" type="ORF">BPA30113_04732</name>
</gene>
<dbReference type="AlphaFoldDB" id="A0A6P2NZX4"/>
<keyword evidence="1" id="KW-0812">Transmembrane</keyword>
<keyword evidence="1" id="KW-0472">Membrane</keyword>
<name>A0A6P2NZX4_9BURK</name>
<evidence type="ECO:0000256" key="1">
    <source>
        <dbReference type="SAM" id="Phobius"/>
    </source>
</evidence>
<reference evidence="2 3" key="1">
    <citation type="submission" date="2019-09" db="EMBL/GenBank/DDBJ databases">
        <authorList>
            <person name="Depoorter E."/>
        </authorList>
    </citation>
    <scope>NUCLEOTIDE SEQUENCE [LARGE SCALE GENOMIC DNA]</scope>
    <source>
        <strain evidence="2">LMG 30113</strain>
    </source>
</reference>
<organism evidence="2 3">
    <name type="scientific">Burkholderia paludis</name>
    <dbReference type="NCBI Taxonomy" id="1506587"/>
    <lineage>
        <taxon>Bacteria</taxon>
        <taxon>Pseudomonadati</taxon>
        <taxon>Pseudomonadota</taxon>
        <taxon>Betaproteobacteria</taxon>
        <taxon>Burkholderiales</taxon>
        <taxon>Burkholderiaceae</taxon>
        <taxon>Burkholderia</taxon>
        <taxon>Burkholderia cepacia complex</taxon>
    </lineage>
</organism>
<sequence length="45" mass="5165">MLFVPILTAVSVYLSLLMLSVLGSVIFAPEVRRELKSNRRFRQVD</sequence>
<evidence type="ECO:0000313" key="2">
    <source>
        <dbReference type="EMBL" id="VWC00998.1"/>
    </source>
</evidence>
<dbReference type="Proteomes" id="UP000494330">
    <property type="component" value="Unassembled WGS sequence"/>
</dbReference>
<dbReference type="EMBL" id="CABVQD010000018">
    <property type="protein sequence ID" value="VWC00998.1"/>
    <property type="molecule type" value="Genomic_DNA"/>
</dbReference>
<proteinExistence type="predicted"/>
<evidence type="ECO:0000313" key="3">
    <source>
        <dbReference type="Proteomes" id="UP000494330"/>
    </source>
</evidence>
<feature type="transmembrane region" description="Helical" evidence="1">
    <location>
        <begin position="6"/>
        <end position="29"/>
    </location>
</feature>